<dbReference type="AlphaFoldDB" id="A0A4Y9KYN6"/>
<dbReference type="EMBL" id="SPQT01000097">
    <property type="protein sequence ID" value="TFV35636.1"/>
    <property type="molecule type" value="Genomic_DNA"/>
</dbReference>
<evidence type="ECO:0000313" key="1">
    <source>
        <dbReference type="EMBL" id="TFV35636.1"/>
    </source>
</evidence>
<keyword evidence="2" id="KW-1185">Reference proteome</keyword>
<organism evidence="1 2">
    <name type="scientific">Bradyrhizobium niftali</name>
    <dbReference type="NCBI Taxonomy" id="2560055"/>
    <lineage>
        <taxon>Bacteria</taxon>
        <taxon>Pseudomonadati</taxon>
        <taxon>Pseudomonadota</taxon>
        <taxon>Alphaproteobacteria</taxon>
        <taxon>Hyphomicrobiales</taxon>
        <taxon>Nitrobacteraceae</taxon>
        <taxon>Bradyrhizobium</taxon>
    </lineage>
</organism>
<evidence type="ECO:0008006" key="3">
    <source>
        <dbReference type="Google" id="ProtNLM"/>
    </source>
</evidence>
<sequence length="136" mass="14760">MSSLFVLPALLRQVAPGAKVAIVTADSKHCDEELLGVSDRAERARLVIGGLEGGKLWHNELQRPPPYTETADIQADTIACVTRLRQAYPDIVAILLECTALPAVAPEVRRLTKLPVYDITDLCRLTMASIAQDGVL</sequence>
<protein>
    <recommendedName>
        <fullName evidence="3">Aspartate/glutamate racemase family protein</fullName>
    </recommendedName>
</protein>
<reference evidence="1 2" key="1">
    <citation type="submission" date="2019-03" db="EMBL/GenBank/DDBJ databases">
        <title>Bradyrhizobium diversity isolated from nodules of Chamaecrista fasciculata.</title>
        <authorList>
            <person name="Klepa M.S."/>
            <person name="Urquiaga M.O."/>
            <person name="Hungria M."/>
            <person name="Delamuta J.R."/>
        </authorList>
    </citation>
    <scope>NUCLEOTIDE SEQUENCE [LARGE SCALE GENOMIC DNA]</scope>
    <source>
        <strain evidence="1 2">CNPSo 3448</strain>
    </source>
</reference>
<accession>A0A4Y9KYN6</accession>
<comment type="caution">
    <text evidence="1">The sequence shown here is derived from an EMBL/GenBank/DDBJ whole genome shotgun (WGS) entry which is preliminary data.</text>
</comment>
<evidence type="ECO:0000313" key="2">
    <source>
        <dbReference type="Proteomes" id="UP000297966"/>
    </source>
</evidence>
<dbReference type="OrthoDB" id="5465390at2"/>
<gene>
    <name evidence="1" type="ORF">E4K65_46460</name>
</gene>
<dbReference type="Proteomes" id="UP000297966">
    <property type="component" value="Unassembled WGS sequence"/>
</dbReference>
<proteinExistence type="predicted"/>
<name>A0A4Y9KYN6_9BRAD</name>